<organism evidence="5 6">
    <name type="scientific">Pigmentiphaga kullae</name>
    <dbReference type="NCBI Taxonomy" id="151784"/>
    <lineage>
        <taxon>Bacteria</taxon>
        <taxon>Pseudomonadati</taxon>
        <taxon>Pseudomonadota</taxon>
        <taxon>Betaproteobacteria</taxon>
        <taxon>Burkholderiales</taxon>
        <taxon>Alcaligenaceae</taxon>
        <taxon>Pigmentiphaga</taxon>
    </lineage>
</organism>
<dbReference type="InterPro" id="IPR002938">
    <property type="entry name" value="FAD-bd"/>
</dbReference>
<protein>
    <submittedName>
        <fullName evidence="5">2-polyprenyl-6-methoxyphenol hydroxylase-like FAD-dependent oxidoreductase</fullName>
    </submittedName>
</protein>
<dbReference type="EMBL" id="SGXC01000001">
    <property type="protein sequence ID" value="RZS84258.1"/>
    <property type="molecule type" value="Genomic_DNA"/>
</dbReference>
<dbReference type="GO" id="GO:0071949">
    <property type="term" value="F:FAD binding"/>
    <property type="evidence" value="ECO:0007669"/>
    <property type="project" value="InterPro"/>
</dbReference>
<dbReference type="NCBIfam" id="NF004780">
    <property type="entry name" value="PRK06126.1"/>
    <property type="match status" value="1"/>
</dbReference>
<dbReference type="OrthoDB" id="3443359at2"/>
<dbReference type="RefSeq" id="WP_130355647.1">
    <property type="nucleotide sequence ID" value="NZ_SGXC01000001.1"/>
</dbReference>
<comment type="caution">
    <text evidence="5">The sequence shown here is derived from an EMBL/GenBank/DDBJ whole genome shotgun (WGS) entry which is preliminary data.</text>
</comment>
<dbReference type="Gene3D" id="3.40.30.120">
    <property type="match status" value="1"/>
</dbReference>
<name>A0A4Q7NHG2_9BURK</name>
<dbReference type="GO" id="GO:0016709">
    <property type="term" value="F:oxidoreductase activity, acting on paired donors, with incorporation or reduction of molecular oxygen, NAD(P)H as one donor, and incorporation of one atom of oxygen"/>
    <property type="evidence" value="ECO:0007669"/>
    <property type="project" value="UniProtKB-ARBA"/>
</dbReference>
<feature type="domain" description="FAD-binding" evidence="4">
    <location>
        <begin position="7"/>
        <end position="358"/>
    </location>
</feature>
<evidence type="ECO:0000256" key="3">
    <source>
        <dbReference type="ARBA" id="ARBA00022827"/>
    </source>
</evidence>
<dbReference type="PANTHER" id="PTHR43004:SF19">
    <property type="entry name" value="BINDING MONOOXYGENASE, PUTATIVE (JCVI)-RELATED"/>
    <property type="match status" value="1"/>
</dbReference>
<evidence type="ECO:0000256" key="2">
    <source>
        <dbReference type="ARBA" id="ARBA00022630"/>
    </source>
</evidence>
<evidence type="ECO:0000313" key="5">
    <source>
        <dbReference type="EMBL" id="RZS84258.1"/>
    </source>
</evidence>
<reference evidence="5 6" key="1">
    <citation type="submission" date="2019-02" db="EMBL/GenBank/DDBJ databases">
        <title>Genomic Encyclopedia of Type Strains, Phase IV (KMG-IV): sequencing the most valuable type-strain genomes for metagenomic binning, comparative biology and taxonomic classification.</title>
        <authorList>
            <person name="Goeker M."/>
        </authorList>
    </citation>
    <scope>NUCLEOTIDE SEQUENCE [LARGE SCALE GENOMIC DNA]</scope>
    <source>
        <strain evidence="5 6">K24</strain>
    </source>
</reference>
<gene>
    <name evidence="5" type="ORF">EV675_0272</name>
</gene>
<keyword evidence="6" id="KW-1185">Reference proteome</keyword>
<proteinExistence type="predicted"/>
<dbReference type="Gene3D" id="3.30.9.10">
    <property type="entry name" value="D-Amino Acid Oxidase, subunit A, domain 2"/>
    <property type="match status" value="1"/>
</dbReference>
<dbReference type="PRINTS" id="PR00420">
    <property type="entry name" value="RNGMNOXGNASE"/>
</dbReference>
<dbReference type="SUPFAM" id="SSF51905">
    <property type="entry name" value="FAD/NAD(P)-binding domain"/>
    <property type="match status" value="1"/>
</dbReference>
<dbReference type="AlphaFoldDB" id="A0A4Q7NHG2"/>
<dbReference type="InterPro" id="IPR050641">
    <property type="entry name" value="RIFMO-like"/>
</dbReference>
<dbReference type="Gene3D" id="3.50.50.60">
    <property type="entry name" value="FAD/NAD(P)-binding domain"/>
    <property type="match status" value="1"/>
</dbReference>
<accession>A0A4Q7NHG2</accession>
<dbReference type="Pfam" id="PF01494">
    <property type="entry name" value="FAD_binding_3"/>
    <property type="match status" value="1"/>
</dbReference>
<dbReference type="Pfam" id="PF21274">
    <property type="entry name" value="Rng_hyd_C"/>
    <property type="match status" value="1"/>
</dbReference>
<dbReference type="Proteomes" id="UP000292445">
    <property type="component" value="Unassembled WGS sequence"/>
</dbReference>
<evidence type="ECO:0000259" key="4">
    <source>
        <dbReference type="Pfam" id="PF01494"/>
    </source>
</evidence>
<sequence length="546" mass="60014">MQSPVIDTPVLIIGGGPAGSALAIELGWRGIPCTVVEEGDGTVDHPRLGIILTRTMEFCRRWGIVDRVYNCGFNNDYRLNVVYSTSMTGYLLGRDENVSCNELQPPPQSPVKRQRCPQMWFNPLLEHAAKEYETVDFRHFHKLNGFEDAGDHVVAHCYDSRSGQAVHIRARYMVGCDGAASSVRSALSIKMSGRPVLSYSINIFIRSRELLARHDKGEAERYIFVGPNGTWANLTVVDGRELWRITIIGNEQMMNLAEFDAEQTVRQCLGTDDIPFELISVKPWRRTELTAERFRKNNVFLVGDAAHTMSPTGGHGMSTGVADAVDLGWKFQAVLEGWGGSDLLDAYDAERRPIATLAAATSANNFRSWVSVPDCENVLQEGPAGDVCRAAVGQHMLKAGREDWDSLGLQLGYRYETSPICISDGTPPPPFSVLDYVQTARPGSRAPHAWLADGSSTLDLFGRGFVLLRFSADVSSASLEDAARESGVPLTVITITDPEVARLYERKLVLVRPDGFVAWRGDACPQDASQVIDVIRGVPTRALASV</sequence>
<evidence type="ECO:0000313" key="6">
    <source>
        <dbReference type="Proteomes" id="UP000292445"/>
    </source>
</evidence>
<keyword evidence="3" id="KW-0274">FAD</keyword>
<comment type="cofactor">
    <cofactor evidence="1">
        <name>FAD</name>
        <dbReference type="ChEBI" id="CHEBI:57692"/>
    </cofactor>
</comment>
<evidence type="ECO:0000256" key="1">
    <source>
        <dbReference type="ARBA" id="ARBA00001974"/>
    </source>
</evidence>
<dbReference type="PANTHER" id="PTHR43004">
    <property type="entry name" value="TRK SYSTEM POTASSIUM UPTAKE PROTEIN"/>
    <property type="match status" value="1"/>
</dbReference>
<keyword evidence="2" id="KW-0285">Flavoprotein</keyword>
<dbReference type="InterPro" id="IPR036188">
    <property type="entry name" value="FAD/NAD-bd_sf"/>
</dbReference>